<dbReference type="InterPro" id="IPR029033">
    <property type="entry name" value="His_PPase_superfam"/>
</dbReference>
<dbReference type="Pfam" id="PF00300">
    <property type="entry name" value="His_Phos_1"/>
    <property type="match status" value="1"/>
</dbReference>
<feature type="non-terminal residue" evidence="1">
    <location>
        <position position="1"/>
    </location>
</feature>
<dbReference type="AlphaFoldDB" id="X1MCC5"/>
<dbReference type="SUPFAM" id="SSF53254">
    <property type="entry name" value="Phosphoglycerate mutase-like"/>
    <property type="match status" value="1"/>
</dbReference>
<dbReference type="Gene3D" id="3.40.50.1240">
    <property type="entry name" value="Phosphoglycerate mutase-like"/>
    <property type="match status" value="1"/>
</dbReference>
<sequence>KRALDTANFLAQYQNVAVQVTDGLMDLDCGEWQGLSDKQVAKLYPALHEQWRVNPHLVEMPGGRFILTKHNDTSYLRGMGKSLRDF</sequence>
<organism evidence="1">
    <name type="scientific">marine sediment metagenome</name>
    <dbReference type="NCBI Taxonomy" id="412755"/>
    <lineage>
        <taxon>unclassified sequences</taxon>
        <taxon>metagenomes</taxon>
        <taxon>ecological metagenomes</taxon>
    </lineage>
</organism>
<gene>
    <name evidence="1" type="ORF">S06H3_22185</name>
</gene>
<proteinExistence type="predicted"/>
<dbReference type="EMBL" id="BARV01011801">
    <property type="protein sequence ID" value="GAI12335.1"/>
    <property type="molecule type" value="Genomic_DNA"/>
</dbReference>
<comment type="caution">
    <text evidence="1">The sequence shown here is derived from an EMBL/GenBank/DDBJ whole genome shotgun (WGS) entry which is preliminary data.</text>
</comment>
<dbReference type="InterPro" id="IPR013078">
    <property type="entry name" value="His_Pase_superF_clade-1"/>
</dbReference>
<protein>
    <submittedName>
        <fullName evidence="1">Uncharacterized protein</fullName>
    </submittedName>
</protein>
<evidence type="ECO:0000313" key="1">
    <source>
        <dbReference type="EMBL" id="GAI12335.1"/>
    </source>
</evidence>
<accession>X1MCC5</accession>
<reference evidence="1" key="1">
    <citation type="journal article" date="2014" name="Front. Microbiol.">
        <title>High frequency of phylogenetically diverse reductive dehalogenase-homologous genes in deep subseafloor sedimentary metagenomes.</title>
        <authorList>
            <person name="Kawai M."/>
            <person name="Futagami T."/>
            <person name="Toyoda A."/>
            <person name="Takaki Y."/>
            <person name="Nishi S."/>
            <person name="Hori S."/>
            <person name="Arai W."/>
            <person name="Tsubouchi T."/>
            <person name="Morono Y."/>
            <person name="Uchiyama I."/>
            <person name="Ito T."/>
            <person name="Fujiyama A."/>
            <person name="Inagaki F."/>
            <person name="Takami H."/>
        </authorList>
    </citation>
    <scope>NUCLEOTIDE SEQUENCE</scope>
    <source>
        <strain evidence="1">Expedition CK06-06</strain>
    </source>
</reference>
<name>X1MCC5_9ZZZZ</name>